<organism evidence="2 3">
    <name type="scientific">Peronospora matthiolae</name>
    <dbReference type="NCBI Taxonomy" id="2874970"/>
    <lineage>
        <taxon>Eukaryota</taxon>
        <taxon>Sar</taxon>
        <taxon>Stramenopiles</taxon>
        <taxon>Oomycota</taxon>
        <taxon>Peronosporomycetes</taxon>
        <taxon>Peronosporales</taxon>
        <taxon>Peronosporaceae</taxon>
        <taxon>Peronospora</taxon>
    </lineage>
</organism>
<name>A0AAV1TA90_9STRA</name>
<evidence type="ECO:0000256" key="1">
    <source>
        <dbReference type="SAM" id="MobiDB-lite"/>
    </source>
</evidence>
<feature type="region of interest" description="Disordered" evidence="1">
    <location>
        <begin position="67"/>
        <end position="90"/>
    </location>
</feature>
<evidence type="ECO:0000313" key="2">
    <source>
        <dbReference type="EMBL" id="CAK7907100.1"/>
    </source>
</evidence>
<reference evidence="2" key="1">
    <citation type="submission" date="2024-01" db="EMBL/GenBank/DDBJ databases">
        <authorList>
            <person name="Webb A."/>
        </authorList>
    </citation>
    <scope>NUCLEOTIDE SEQUENCE</scope>
    <source>
        <strain evidence="2">Pm1</strain>
    </source>
</reference>
<comment type="caution">
    <text evidence="2">The sequence shown here is derived from an EMBL/GenBank/DDBJ whole genome shotgun (WGS) entry which is preliminary data.</text>
</comment>
<dbReference type="EMBL" id="CAKLBY020000031">
    <property type="protein sequence ID" value="CAK7907100.1"/>
    <property type="molecule type" value="Genomic_DNA"/>
</dbReference>
<evidence type="ECO:0000313" key="3">
    <source>
        <dbReference type="Proteomes" id="UP001162060"/>
    </source>
</evidence>
<sequence>MRCAAKAAEKEASRANAAALDDVQSLSADDAPSAAPATLPAGLLAAIARGISPCANDDGPQVELICSGESGGELDSKKTPGSPEFIEAPD</sequence>
<dbReference type="AlphaFoldDB" id="A0AAV1TA90"/>
<accession>A0AAV1TA90</accession>
<dbReference type="Proteomes" id="UP001162060">
    <property type="component" value="Unassembled WGS sequence"/>
</dbReference>
<gene>
    <name evidence="2" type="ORF">PM001_LOCUS3467</name>
</gene>
<proteinExistence type="predicted"/>
<protein>
    <submittedName>
        <fullName evidence="2">Uncharacterized protein</fullName>
    </submittedName>
</protein>